<dbReference type="AlphaFoldDB" id="A0A1Y1NGS6"/>
<evidence type="ECO:0008006" key="2">
    <source>
        <dbReference type="Google" id="ProtNLM"/>
    </source>
</evidence>
<protein>
    <recommendedName>
        <fullName evidence="2">G-protein coupled receptors family 1 profile domain-containing protein</fullName>
    </recommendedName>
</protein>
<proteinExistence type="predicted"/>
<evidence type="ECO:0000313" key="1">
    <source>
        <dbReference type="EMBL" id="JAV97041.1"/>
    </source>
</evidence>
<name>A0A1Y1NGS6_PHOPY</name>
<organism evidence="1">
    <name type="scientific">Photinus pyralis</name>
    <name type="common">Common eastern firefly</name>
    <name type="synonym">Lampyris pyralis</name>
    <dbReference type="NCBI Taxonomy" id="7054"/>
    <lineage>
        <taxon>Eukaryota</taxon>
        <taxon>Metazoa</taxon>
        <taxon>Ecdysozoa</taxon>
        <taxon>Arthropoda</taxon>
        <taxon>Hexapoda</taxon>
        <taxon>Insecta</taxon>
        <taxon>Pterygota</taxon>
        <taxon>Neoptera</taxon>
        <taxon>Endopterygota</taxon>
        <taxon>Coleoptera</taxon>
        <taxon>Polyphaga</taxon>
        <taxon>Elateriformia</taxon>
        <taxon>Elateroidea</taxon>
        <taxon>Lampyridae</taxon>
        <taxon>Lampyrinae</taxon>
        <taxon>Photinus</taxon>
    </lineage>
</organism>
<dbReference type="SUPFAM" id="SSF81321">
    <property type="entry name" value="Family A G protein-coupled receptor-like"/>
    <property type="match status" value="1"/>
</dbReference>
<sequence length="184" mass="19873">MKLLFSKMACMLMDVFVGTNILTAWAAVYLALPILASSAINPWVYGYRNSELRAAVRKVIDDLLTALGFTYRSQHQNSDPLQPSGVVTAGDPASFIHHVQGDCFTAKPCGEFLLVPIARPESSGVVSDADTPKTLKEPPRIVISRDPPLRLSKSMIDSFAISKGQDVVVIKNGECGMKHGASVV</sequence>
<reference evidence="1" key="1">
    <citation type="journal article" date="2016" name="Sci. Rep.">
        <title>Molecular characterization of firefly nuptial gifts: a multi-omics approach sheds light on postcopulatory sexual selection.</title>
        <authorList>
            <person name="Al-Wathiqui N."/>
            <person name="Fallon T.R."/>
            <person name="South A."/>
            <person name="Weng J.K."/>
            <person name="Lewis S.M."/>
        </authorList>
    </citation>
    <scope>NUCLEOTIDE SEQUENCE</scope>
</reference>
<dbReference type="Gene3D" id="1.10.1220.70">
    <property type="match status" value="1"/>
</dbReference>
<dbReference type="EMBL" id="GEZM01002953">
    <property type="protein sequence ID" value="JAV97041.1"/>
    <property type="molecule type" value="Transcribed_RNA"/>
</dbReference>
<accession>A0A1Y1NGS6</accession>